<sequence length="200" mass="21673">MFTSLRNMLPLRQEPPRQMTDDMRSGSAGPENSSEDEPQASVASVAAKMAKLHLESPPQLPRSQLAAGIAALHVDEETLCWLTVSGRIHSTGLEEFWNCWKHSSQPLGRVIPAVKLSRPVTDSDFLRRSSSNKRIRGASIAAPTSAAQGAVDVHDRVQPDAMESVPELELDLSSLRSGKLSGILISHEKISAVDYGSPLL</sequence>
<accession>A0ABQ8Q5D2</accession>
<organism evidence="2 3">
    <name type="scientific">Lentinula boryana</name>
    <dbReference type="NCBI Taxonomy" id="40481"/>
    <lineage>
        <taxon>Eukaryota</taxon>
        <taxon>Fungi</taxon>
        <taxon>Dikarya</taxon>
        <taxon>Basidiomycota</taxon>
        <taxon>Agaricomycotina</taxon>
        <taxon>Agaricomycetes</taxon>
        <taxon>Agaricomycetidae</taxon>
        <taxon>Agaricales</taxon>
        <taxon>Marasmiineae</taxon>
        <taxon>Omphalotaceae</taxon>
        <taxon>Lentinula</taxon>
    </lineage>
</organism>
<keyword evidence="3" id="KW-1185">Reference proteome</keyword>
<evidence type="ECO:0000313" key="3">
    <source>
        <dbReference type="Proteomes" id="UP001163828"/>
    </source>
</evidence>
<gene>
    <name evidence="2" type="ORF">F5050DRAFT_1810274</name>
</gene>
<proteinExistence type="predicted"/>
<name>A0ABQ8Q5D2_9AGAR</name>
<protein>
    <submittedName>
        <fullName evidence="2">Uncharacterized protein</fullName>
    </submittedName>
</protein>
<dbReference type="EMBL" id="MU790747">
    <property type="protein sequence ID" value="KAJ3993714.1"/>
    <property type="molecule type" value="Genomic_DNA"/>
</dbReference>
<evidence type="ECO:0000313" key="2">
    <source>
        <dbReference type="EMBL" id="KAJ3993714.1"/>
    </source>
</evidence>
<feature type="region of interest" description="Disordered" evidence="1">
    <location>
        <begin position="1"/>
        <end position="42"/>
    </location>
</feature>
<reference evidence="2" key="1">
    <citation type="submission" date="2022-08" db="EMBL/GenBank/DDBJ databases">
        <authorList>
            <consortium name="DOE Joint Genome Institute"/>
            <person name="Min B."/>
            <person name="Riley R."/>
            <person name="Sierra-Patev S."/>
            <person name="Naranjo-Ortiz M."/>
            <person name="Looney B."/>
            <person name="Konkel Z."/>
            <person name="Slot J.C."/>
            <person name="Sakamoto Y."/>
            <person name="Steenwyk J.L."/>
            <person name="Rokas A."/>
            <person name="Carro J."/>
            <person name="Camarero S."/>
            <person name="Ferreira P."/>
            <person name="Molpeceres G."/>
            <person name="Ruiz-Duenas F.J."/>
            <person name="Serrano A."/>
            <person name="Henrissat B."/>
            <person name="Drula E."/>
            <person name="Hughes K.W."/>
            <person name="Mata J.L."/>
            <person name="Ishikawa N.K."/>
            <person name="Vargas-Isla R."/>
            <person name="Ushijima S."/>
            <person name="Smith C.A."/>
            <person name="Ahrendt S."/>
            <person name="Andreopoulos W."/>
            <person name="He G."/>
            <person name="Labutti K."/>
            <person name="Lipzen A."/>
            <person name="Ng V."/>
            <person name="Sandor L."/>
            <person name="Barry K."/>
            <person name="Martinez A.T."/>
            <person name="Xiao Y."/>
            <person name="Gibbons J.G."/>
            <person name="Terashima K."/>
            <person name="Hibbett D.S."/>
            <person name="Grigoriev I.V."/>
        </authorList>
    </citation>
    <scope>NUCLEOTIDE SEQUENCE</scope>
    <source>
        <strain evidence="2">TFB10827</strain>
    </source>
</reference>
<comment type="caution">
    <text evidence="2">The sequence shown here is derived from an EMBL/GenBank/DDBJ whole genome shotgun (WGS) entry which is preliminary data.</text>
</comment>
<dbReference type="Proteomes" id="UP001163828">
    <property type="component" value="Unassembled WGS sequence"/>
</dbReference>
<evidence type="ECO:0000256" key="1">
    <source>
        <dbReference type="SAM" id="MobiDB-lite"/>
    </source>
</evidence>